<accession>A0ABN9SEA9</accession>
<name>A0ABN9SEA9_9DINO</name>
<comment type="caution">
    <text evidence="1">The sequence shown here is derived from an EMBL/GenBank/DDBJ whole genome shotgun (WGS) entry which is preliminary data.</text>
</comment>
<evidence type="ECO:0000313" key="2">
    <source>
        <dbReference type="Proteomes" id="UP001189429"/>
    </source>
</evidence>
<evidence type="ECO:0000313" key="1">
    <source>
        <dbReference type="EMBL" id="CAK0830381.1"/>
    </source>
</evidence>
<keyword evidence="2" id="KW-1185">Reference proteome</keyword>
<gene>
    <name evidence="1" type="ORF">PCOR1329_LOCUS29035</name>
</gene>
<sequence>MAVAASGELWTVVGGGAKGGLAVRGGSDLSAPELGELLATGAVVKALEREDGRLRFELVEGEGPATGWVSTSFKGKERFVQSWRKGTFFRRSAAEIVATFEELLGTVEAAVDELLSRGMAERDQLQQTLATQLTPVGDLTLSETLTRRLLQKFSQSVTAFLGAAVGDYGFLATAVRSAGEALGRGLRAAGQKPLDDMLNATLSSGGLWLEDLRSQLTSLEGESWPRGASRPRPVWAASCSPPRGVCSASESISKFVNLFQRGFLDVSDHLTDAVASRLPADMTAKIYEATSAIQHSVGSIVWKLKSAKRELVLGVNQEESPTSRTP</sequence>
<evidence type="ECO:0008006" key="3">
    <source>
        <dbReference type="Google" id="ProtNLM"/>
    </source>
</evidence>
<dbReference type="Proteomes" id="UP001189429">
    <property type="component" value="Unassembled WGS sequence"/>
</dbReference>
<proteinExistence type="predicted"/>
<dbReference type="EMBL" id="CAUYUJ010010846">
    <property type="protein sequence ID" value="CAK0830381.1"/>
    <property type="molecule type" value="Genomic_DNA"/>
</dbReference>
<organism evidence="1 2">
    <name type="scientific">Prorocentrum cordatum</name>
    <dbReference type="NCBI Taxonomy" id="2364126"/>
    <lineage>
        <taxon>Eukaryota</taxon>
        <taxon>Sar</taxon>
        <taxon>Alveolata</taxon>
        <taxon>Dinophyceae</taxon>
        <taxon>Prorocentrales</taxon>
        <taxon>Prorocentraceae</taxon>
        <taxon>Prorocentrum</taxon>
    </lineage>
</organism>
<reference evidence="1" key="1">
    <citation type="submission" date="2023-10" db="EMBL/GenBank/DDBJ databases">
        <authorList>
            <person name="Chen Y."/>
            <person name="Shah S."/>
            <person name="Dougan E. K."/>
            <person name="Thang M."/>
            <person name="Chan C."/>
        </authorList>
    </citation>
    <scope>NUCLEOTIDE SEQUENCE [LARGE SCALE GENOMIC DNA]</scope>
</reference>
<protein>
    <recommendedName>
        <fullName evidence="3">SH3 domain-containing protein</fullName>
    </recommendedName>
</protein>